<gene>
    <name evidence="1" type="ORF">CNEO2_900010</name>
</gene>
<comment type="caution">
    <text evidence="1">The sequence shown here is derived from an EMBL/GenBank/DDBJ whole genome shotgun (WGS) entry which is preliminary data.</text>
</comment>
<evidence type="ECO:0000313" key="1">
    <source>
        <dbReference type="EMBL" id="CAI3694063.1"/>
    </source>
</evidence>
<protein>
    <submittedName>
        <fullName evidence="1">Phage tail fiber protein</fullName>
    </submittedName>
</protein>
<dbReference type="AlphaFoldDB" id="A0AAD2DFW5"/>
<dbReference type="Proteomes" id="UP001189143">
    <property type="component" value="Unassembled WGS sequence"/>
</dbReference>
<dbReference type="RefSeq" id="WP_317049955.1">
    <property type="nucleotide sequence ID" value="NZ_CAMRXC010000286.1"/>
</dbReference>
<reference evidence="1" key="1">
    <citation type="submission" date="2022-10" db="EMBL/GenBank/DDBJ databases">
        <authorList>
            <person name="Aires J."/>
            <person name="Mesa V."/>
        </authorList>
    </citation>
    <scope>NUCLEOTIDE SEQUENCE</scope>
    <source>
        <strain evidence="1">Clostridium neonatale JD116</strain>
    </source>
</reference>
<accession>A0AAD2DFW5</accession>
<dbReference type="EMBL" id="CAMTCP010000293">
    <property type="protein sequence ID" value="CAI3694063.1"/>
    <property type="molecule type" value="Genomic_DNA"/>
</dbReference>
<sequence>MSKTTKNHKLFKYENSDNADLTFLSNTMDIIDKGLTLDVGTSTGTGNNYILDIGSITLAESNKGVSFKFFADKDSTGAVTINTNYNLIKANKNPVKNLKSGAPYIITYDGGSNFFLASGSDDSGSTSVGTDGSNVLAPNTFIGSDGEVHIGTIQNRDTLDKVLSLNETFNLPAGYYRGGKVTQNIPNNGAINASLNCGQSKSLPAGYISGGTITANSLASQTPANADASTIIAGRNAWVNGNLIAGNAMKAKSIATIETIKRNGIGWTAGGTVEITFNTPFDILLVGSYIIVNNGQLQMNYLPAFDDNRIVLSISGDRRTLYMRNTDTSCGWNSTIFLFSINYKE</sequence>
<proteinExistence type="predicted"/>
<name>A0AAD2DFW5_9CLOT</name>
<organism evidence="1 2">
    <name type="scientific">Clostridium neonatale</name>
    <dbReference type="NCBI Taxonomy" id="137838"/>
    <lineage>
        <taxon>Bacteria</taxon>
        <taxon>Bacillati</taxon>
        <taxon>Bacillota</taxon>
        <taxon>Clostridia</taxon>
        <taxon>Eubacteriales</taxon>
        <taxon>Clostridiaceae</taxon>
        <taxon>Clostridium</taxon>
    </lineage>
</organism>
<evidence type="ECO:0000313" key="2">
    <source>
        <dbReference type="Proteomes" id="UP001189143"/>
    </source>
</evidence>